<dbReference type="PROSITE" id="PS51186">
    <property type="entry name" value="GNAT"/>
    <property type="match status" value="1"/>
</dbReference>
<keyword evidence="3" id="KW-1185">Reference proteome</keyword>
<dbReference type="RefSeq" id="WP_109688382.1">
    <property type="nucleotide sequence ID" value="NZ_QGGL01000006.1"/>
</dbReference>
<feature type="domain" description="N-acetyltransferase" evidence="1">
    <location>
        <begin position="11"/>
        <end position="173"/>
    </location>
</feature>
<dbReference type="GO" id="GO:0005737">
    <property type="term" value="C:cytoplasm"/>
    <property type="evidence" value="ECO:0007669"/>
    <property type="project" value="TreeGrafter"/>
</dbReference>
<dbReference type="Proteomes" id="UP000245634">
    <property type="component" value="Unassembled WGS sequence"/>
</dbReference>
<sequence>MKTSILLHEGAELRLVDLQDAEEIYALLDRNRAHLREWLPFVDYSQSPQDTAQFLQSRIQQHETKHGSEYVILWKGQIAGMIGYHFFDWNNKMTSIGYWLGEEFTGRGLMSLATQELCRLAFVEHGLNRVEIRVATENHKSQAIPTRLGFTREGVLRQREWLYDHYVDHIMFSMLRSEWEKR</sequence>
<dbReference type="GO" id="GO:0008999">
    <property type="term" value="F:protein-N-terminal-alanine acetyltransferase activity"/>
    <property type="evidence" value="ECO:0007669"/>
    <property type="project" value="TreeGrafter"/>
</dbReference>
<dbReference type="OrthoDB" id="9799321at2"/>
<protein>
    <submittedName>
        <fullName evidence="2">Ribosomal-protein-serine acetyltransferase</fullName>
    </submittedName>
</protein>
<comment type="caution">
    <text evidence="2">The sequence shown here is derived from an EMBL/GenBank/DDBJ whole genome shotgun (WGS) entry which is preliminary data.</text>
</comment>
<dbReference type="InterPro" id="IPR000182">
    <property type="entry name" value="GNAT_dom"/>
</dbReference>
<dbReference type="SUPFAM" id="SSF55729">
    <property type="entry name" value="Acyl-CoA N-acyltransferases (Nat)"/>
    <property type="match status" value="1"/>
</dbReference>
<dbReference type="PANTHER" id="PTHR43441:SF12">
    <property type="entry name" value="RIBOSOMAL N-ACETYLTRANSFERASE YDAF-RELATED"/>
    <property type="match status" value="1"/>
</dbReference>
<evidence type="ECO:0000313" key="3">
    <source>
        <dbReference type="Proteomes" id="UP000245634"/>
    </source>
</evidence>
<evidence type="ECO:0000259" key="1">
    <source>
        <dbReference type="PROSITE" id="PS51186"/>
    </source>
</evidence>
<dbReference type="Gene3D" id="3.40.630.30">
    <property type="match status" value="1"/>
</dbReference>
<dbReference type="AlphaFoldDB" id="A0A316DWB5"/>
<dbReference type="PANTHER" id="PTHR43441">
    <property type="entry name" value="RIBOSOMAL-PROTEIN-SERINE ACETYLTRANSFERASE"/>
    <property type="match status" value="1"/>
</dbReference>
<dbReference type="EMBL" id="QGGL01000006">
    <property type="protein sequence ID" value="PWK13854.1"/>
    <property type="molecule type" value="Genomic_DNA"/>
</dbReference>
<reference evidence="2 3" key="1">
    <citation type="submission" date="2018-05" db="EMBL/GenBank/DDBJ databases">
        <title>Genomic Encyclopedia of Type Strains, Phase IV (KMG-IV): sequencing the most valuable type-strain genomes for metagenomic binning, comparative biology and taxonomic classification.</title>
        <authorList>
            <person name="Goeker M."/>
        </authorList>
    </citation>
    <scope>NUCLEOTIDE SEQUENCE [LARGE SCALE GENOMIC DNA]</scope>
    <source>
        <strain evidence="2 3">DSM 18773</strain>
    </source>
</reference>
<dbReference type="InterPro" id="IPR051908">
    <property type="entry name" value="Ribosomal_N-acetyltransferase"/>
</dbReference>
<proteinExistence type="predicted"/>
<name>A0A316DWB5_9BACL</name>
<organism evidence="2 3">
    <name type="scientific">Tumebacillus permanentifrigoris</name>
    <dbReference type="NCBI Taxonomy" id="378543"/>
    <lineage>
        <taxon>Bacteria</taxon>
        <taxon>Bacillati</taxon>
        <taxon>Bacillota</taxon>
        <taxon>Bacilli</taxon>
        <taxon>Bacillales</taxon>
        <taxon>Alicyclobacillaceae</taxon>
        <taxon>Tumebacillus</taxon>
    </lineage>
</organism>
<evidence type="ECO:0000313" key="2">
    <source>
        <dbReference type="EMBL" id="PWK13854.1"/>
    </source>
</evidence>
<dbReference type="GO" id="GO:1990189">
    <property type="term" value="F:protein N-terminal-serine acetyltransferase activity"/>
    <property type="evidence" value="ECO:0007669"/>
    <property type="project" value="TreeGrafter"/>
</dbReference>
<keyword evidence="2" id="KW-0808">Transferase</keyword>
<dbReference type="InterPro" id="IPR016181">
    <property type="entry name" value="Acyl_CoA_acyltransferase"/>
</dbReference>
<dbReference type="Pfam" id="PF13302">
    <property type="entry name" value="Acetyltransf_3"/>
    <property type="match status" value="1"/>
</dbReference>
<accession>A0A316DWB5</accession>
<gene>
    <name evidence="2" type="ORF">C7459_106134</name>
</gene>